<dbReference type="RefSeq" id="WP_214363386.1">
    <property type="nucleotide sequence ID" value="NZ_JAEKFT010000030.1"/>
</dbReference>
<dbReference type="Proteomes" id="UP000694660">
    <property type="component" value="Unassembled WGS sequence"/>
</dbReference>
<sequence length="49" mass="4876">MSDPLAERLTNLVGVPITHVGDASGHPPNGARAPGLSEGPEDLAAVAAF</sequence>
<name>A0A944DS09_DENI1</name>
<evidence type="ECO:0000256" key="1">
    <source>
        <dbReference type="SAM" id="MobiDB-lite"/>
    </source>
</evidence>
<dbReference type="AlphaFoldDB" id="A0A944DS09"/>
<keyword evidence="3" id="KW-1185">Reference proteome</keyword>
<dbReference type="EMBL" id="JAEKFT010000030">
    <property type="protein sequence ID" value="MBT0963454.1"/>
    <property type="molecule type" value="Genomic_DNA"/>
</dbReference>
<gene>
    <name evidence="2" type="ORF">I8J34_19895</name>
</gene>
<accession>A0A944DS09</accession>
<proteinExistence type="predicted"/>
<evidence type="ECO:0000313" key="3">
    <source>
        <dbReference type="Proteomes" id="UP000694660"/>
    </source>
</evidence>
<feature type="region of interest" description="Disordered" evidence="1">
    <location>
        <begin position="19"/>
        <end position="41"/>
    </location>
</feature>
<reference evidence="3" key="1">
    <citation type="journal article" date="2022" name="ISME J.">
        <title>Genetic and phylogenetic analysis of dissimilatory iodate-reducing bacteria identifies potential niches across the world's oceans.</title>
        <authorList>
            <person name="Reyes-Umana V."/>
            <person name="Henning Z."/>
            <person name="Lee K."/>
            <person name="Barnum T.P."/>
            <person name="Coates J.D."/>
        </authorList>
    </citation>
    <scope>NUCLEOTIDE SEQUENCE [LARGE SCALE GENOMIC DNA]</scope>
    <source>
        <strain evidence="3">IR12</strain>
    </source>
</reference>
<comment type="caution">
    <text evidence="2">The sequence shown here is derived from an EMBL/GenBank/DDBJ whole genome shotgun (WGS) entry which is preliminary data.</text>
</comment>
<protein>
    <submittedName>
        <fullName evidence="2">Uncharacterized protein</fullName>
    </submittedName>
</protein>
<evidence type="ECO:0000313" key="2">
    <source>
        <dbReference type="EMBL" id="MBT0963454.1"/>
    </source>
</evidence>
<organism evidence="2 3">
    <name type="scientific">Denitromonas iodatirespirans</name>
    <dbReference type="NCBI Taxonomy" id="2795389"/>
    <lineage>
        <taxon>Bacteria</taxon>
        <taxon>Pseudomonadati</taxon>
        <taxon>Pseudomonadota</taxon>
        <taxon>Betaproteobacteria</taxon>
        <taxon>Rhodocyclales</taxon>
        <taxon>Zoogloeaceae</taxon>
        <taxon>Denitromonas</taxon>
    </lineage>
</organism>